<dbReference type="AlphaFoldDB" id="V9DNE8"/>
<proteinExistence type="predicted"/>
<name>V9DNE8_9EURO</name>
<dbReference type="HOGENOM" id="CLU_1004741_0_0_1"/>
<dbReference type="RefSeq" id="XP_008721917.1">
    <property type="nucleotide sequence ID" value="XM_008723695.1"/>
</dbReference>
<evidence type="ECO:0000313" key="5">
    <source>
        <dbReference type="Proteomes" id="UP000030678"/>
    </source>
</evidence>
<organism evidence="4 5">
    <name type="scientific">Cladophialophora carrionii CBS 160.54</name>
    <dbReference type="NCBI Taxonomy" id="1279043"/>
    <lineage>
        <taxon>Eukaryota</taxon>
        <taxon>Fungi</taxon>
        <taxon>Dikarya</taxon>
        <taxon>Ascomycota</taxon>
        <taxon>Pezizomycotina</taxon>
        <taxon>Eurotiomycetes</taxon>
        <taxon>Chaetothyriomycetidae</taxon>
        <taxon>Chaetothyriales</taxon>
        <taxon>Herpotrichiellaceae</taxon>
        <taxon>Cladophialophora</taxon>
    </lineage>
</organism>
<evidence type="ECO:0000256" key="2">
    <source>
        <dbReference type="SAM" id="Phobius"/>
    </source>
</evidence>
<feature type="compositionally biased region" description="Low complexity" evidence="1">
    <location>
        <begin position="137"/>
        <end position="177"/>
    </location>
</feature>
<feature type="region of interest" description="Disordered" evidence="1">
    <location>
        <begin position="137"/>
        <end position="178"/>
    </location>
</feature>
<evidence type="ECO:0000256" key="3">
    <source>
        <dbReference type="SAM" id="SignalP"/>
    </source>
</evidence>
<keyword evidence="2" id="KW-1133">Transmembrane helix</keyword>
<evidence type="ECO:0008006" key="6">
    <source>
        <dbReference type="Google" id="ProtNLM"/>
    </source>
</evidence>
<dbReference type="GeneID" id="19978785"/>
<accession>V9DNE8</accession>
<sequence>MLVLLVTGALLFSTYASASGTLIPITFYTNFGFDSGCTTPSTLATNISLELGACVVTPGLGSFHLSPFPCASGSVQNYVFTDTACGQVSRDYYRGGDGSCYTAYYGAMAAIMLSCDQESPEPPSATTTIPIAAIATGASSSTSSTTPSSSNEGGDDSSATSTSTTDTSSSSASASASGWNSLDLGTRIGIIVSLAVGIPPIILTIYMILQKRKRKADEQQAQAHGTPMQTYPPSAHIHGGGGLHGYFPLDRAGSQPQPPAPTPQLNRAYYNIDLGTRGG</sequence>
<keyword evidence="2" id="KW-0472">Membrane</keyword>
<evidence type="ECO:0000313" key="4">
    <source>
        <dbReference type="EMBL" id="ETI27843.1"/>
    </source>
</evidence>
<keyword evidence="2" id="KW-0812">Transmembrane</keyword>
<dbReference type="Proteomes" id="UP000030678">
    <property type="component" value="Unassembled WGS sequence"/>
</dbReference>
<reference evidence="4 5" key="1">
    <citation type="submission" date="2013-03" db="EMBL/GenBank/DDBJ databases">
        <title>The Genome Sequence of Cladophialophora carrionii CBS 160.54.</title>
        <authorList>
            <consortium name="The Broad Institute Genomics Platform"/>
            <person name="Cuomo C."/>
            <person name="de Hoog S."/>
            <person name="Gorbushina A."/>
            <person name="Walker B."/>
            <person name="Young S.K."/>
            <person name="Zeng Q."/>
            <person name="Gargeya S."/>
            <person name="Fitzgerald M."/>
            <person name="Haas B."/>
            <person name="Abouelleil A."/>
            <person name="Allen A.W."/>
            <person name="Alvarado L."/>
            <person name="Arachchi H.M."/>
            <person name="Berlin A.M."/>
            <person name="Chapman S.B."/>
            <person name="Gainer-Dewar J."/>
            <person name="Goldberg J."/>
            <person name="Griggs A."/>
            <person name="Gujja S."/>
            <person name="Hansen M."/>
            <person name="Howarth C."/>
            <person name="Imamovic A."/>
            <person name="Ireland A."/>
            <person name="Larimer J."/>
            <person name="McCowan C."/>
            <person name="Murphy C."/>
            <person name="Pearson M."/>
            <person name="Poon T.W."/>
            <person name="Priest M."/>
            <person name="Roberts A."/>
            <person name="Saif S."/>
            <person name="Shea T."/>
            <person name="Sisk P."/>
            <person name="Sykes S."/>
            <person name="Wortman J."/>
            <person name="Nusbaum C."/>
            <person name="Birren B."/>
        </authorList>
    </citation>
    <scope>NUCLEOTIDE SEQUENCE [LARGE SCALE GENOMIC DNA]</scope>
    <source>
        <strain evidence="4 5">CBS 160.54</strain>
    </source>
</reference>
<evidence type="ECO:0000256" key="1">
    <source>
        <dbReference type="SAM" id="MobiDB-lite"/>
    </source>
</evidence>
<feature type="chain" id="PRO_5004773532" description="Mid2 domain-containing protein" evidence="3">
    <location>
        <begin position="19"/>
        <end position="279"/>
    </location>
</feature>
<feature type="signal peptide" evidence="3">
    <location>
        <begin position="1"/>
        <end position="18"/>
    </location>
</feature>
<dbReference type="VEuPathDB" id="FungiDB:G647_00292"/>
<gene>
    <name evidence="4" type="ORF">G647_00292</name>
</gene>
<dbReference type="OrthoDB" id="5422044at2759"/>
<protein>
    <recommendedName>
        <fullName evidence="6">Mid2 domain-containing protein</fullName>
    </recommendedName>
</protein>
<keyword evidence="3" id="KW-0732">Signal</keyword>
<feature type="transmembrane region" description="Helical" evidence="2">
    <location>
        <begin position="188"/>
        <end position="209"/>
    </location>
</feature>
<dbReference type="EMBL" id="KB822697">
    <property type="protein sequence ID" value="ETI27843.1"/>
    <property type="molecule type" value="Genomic_DNA"/>
</dbReference>